<feature type="transmembrane region" description="Helical" evidence="9">
    <location>
        <begin position="6"/>
        <end position="25"/>
    </location>
</feature>
<name>A0A2S4JP84_9SPIO</name>
<dbReference type="InterPro" id="IPR050586">
    <property type="entry name" value="CPA3_Na-H_Antiporter_D"/>
</dbReference>
<evidence type="ECO:0000256" key="4">
    <source>
        <dbReference type="ARBA" id="ARBA00022692"/>
    </source>
</evidence>
<feature type="domain" description="NADH:quinone oxidoreductase/Mrp antiporter transmembrane" evidence="10">
    <location>
        <begin position="127"/>
        <end position="427"/>
    </location>
</feature>
<evidence type="ECO:0000313" key="11">
    <source>
        <dbReference type="EMBL" id="POR01283.1"/>
    </source>
</evidence>
<sequence>MEHLPLLIVIIPLGMAFLLALADLAAPRARGVVLAAGLAAQSASVFLLAREVALRGLVLYTPGGWLPPRGILLAADAGTVLLAGIVLSGFVAVSIFSLSSRGGSSLAGKFFPLLCLYTSAINGILVAADLFNLFVFLELATVSTVGLIGMKGRPGNAAAALTYLIMASFSSVLFLLALVVIYRATGTLSLPLAARVLPSLAGQTRAVLAVTLVVSLGIKIGLVPLHLWQARAYQAAGSTAAGFLSACGMKVYLAALIRLLWGLLQAPLLVPALFPVLLWAGMINIILGHLMALFEGELKRFCAFSSVAHAGYIVLGLGAAGMASGSPGGASLATAGIAAALYHAVNHSAMKSALFWSCRSFMAGAGTTRIADLSGRGGAAPLAFIAFLGAAAALIGLPPTGGFASKWQVAAVQPGLMPLLVIALGTVISLVYYTRIALILAGPGKPAGLAHPRSSGGSGGSGGSGTLPKGARPASPLRVPSAPGTVPAAVLVLILAGLALSTGVLEGWIIPFLEEASRAFIATAPNLDAALEAARAAARGGTP</sequence>
<feature type="transmembrane region" description="Helical" evidence="9">
    <location>
        <begin position="110"/>
        <end position="127"/>
    </location>
</feature>
<dbReference type="Pfam" id="PF00361">
    <property type="entry name" value="Proton_antipo_M"/>
    <property type="match status" value="1"/>
</dbReference>
<keyword evidence="3" id="KW-1003">Cell membrane</keyword>
<keyword evidence="4 7" id="KW-0812">Transmembrane</keyword>
<evidence type="ECO:0000256" key="2">
    <source>
        <dbReference type="ARBA" id="ARBA00005346"/>
    </source>
</evidence>
<evidence type="ECO:0000256" key="6">
    <source>
        <dbReference type="ARBA" id="ARBA00023136"/>
    </source>
</evidence>
<proteinExistence type="inferred from homology"/>
<organism evidence="11 12">
    <name type="scientific">Alkalispirochaeta sphaeroplastigenens</name>
    <dbReference type="NCBI Taxonomy" id="1187066"/>
    <lineage>
        <taxon>Bacteria</taxon>
        <taxon>Pseudomonadati</taxon>
        <taxon>Spirochaetota</taxon>
        <taxon>Spirochaetia</taxon>
        <taxon>Spirochaetales</taxon>
        <taxon>Spirochaetaceae</taxon>
        <taxon>Alkalispirochaeta</taxon>
    </lineage>
</organism>
<dbReference type="AlphaFoldDB" id="A0A2S4JP84"/>
<feature type="transmembrane region" description="Helical" evidence="9">
    <location>
        <begin position="70"/>
        <end position="98"/>
    </location>
</feature>
<feature type="transmembrane region" description="Helical" evidence="9">
    <location>
        <begin position="301"/>
        <end position="322"/>
    </location>
</feature>
<dbReference type="Proteomes" id="UP000237350">
    <property type="component" value="Unassembled WGS sequence"/>
</dbReference>
<feature type="transmembrane region" description="Helical" evidence="9">
    <location>
        <begin position="488"/>
        <end position="510"/>
    </location>
</feature>
<dbReference type="EMBL" id="LPWH01000067">
    <property type="protein sequence ID" value="POR01283.1"/>
    <property type="molecule type" value="Genomic_DNA"/>
</dbReference>
<evidence type="ECO:0000256" key="5">
    <source>
        <dbReference type="ARBA" id="ARBA00022989"/>
    </source>
</evidence>
<feature type="transmembrane region" description="Helical" evidence="9">
    <location>
        <begin position="133"/>
        <end position="150"/>
    </location>
</feature>
<dbReference type="OrthoDB" id="366322at2"/>
<feature type="transmembrane region" description="Helical" evidence="9">
    <location>
        <begin position="328"/>
        <end position="345"/>
    </location>
</feature>
<gene>
    <name evidence="11" type="ORF">AU468_08160</name>
</gene>
<feature type="transmembrane region" description="Helical" evidence="9">
    <location>
        <begin position="205"/>
        <end position="228"/>
    </location>
</feature>
<evidence type="ECO:0000256" key="3">
    <source>
        <dbReference type="ARBA" id="ARBA00022475"/>
    </source>
</evidence>
<dbReference type="InterPro" id="IPR001750">
    <property type="entry name" value="ND/Mrp_TM"/>
</dbReference>
<keyword evidence="12" id="KW-1185">Reference proteome</keyword>
<keyword evidence="6 9" id="KW-0472">Membrane</keyword>
<keyword evidence="5 9" id="KW-1133">Transmembrane helix</keyword>
<feature type="transmembrane region" description="Helical" evidence="9">
    <location>
        <begin position="273"/>
        <end position="294"/>
    </location>
</feature>
<accession>A0A2S4JP84</accession>
<feature type="transmembrane region" description="Helical" evidence="9">
    <location>
        <begin position="417"/>
        <end position="441"/>
    </location>
</feature>
<reference evidence="12" key="1">
    <citation type="submission" date="2015-12" db="EMBL/GenBank/DDBJ databases">
        <authorList>
            <person name="Lodha T.D."/>
            <person name="Chintalapati S."/>
            <person name="Chintalapati V.R."/>
            <person name="Sravanthi T."/>
        </authorList>
    </citation>
    <scope>NUCLEOTIDE SEQUENCE [LARGE SCALE GENOMIC DNA]</scope>
    <source>
        <strain evidence="12">JC133</strain>
    </source>
</reference>
<feature type="transmembrane region" description="Helical" evidence="9">
    <location>
        <begin position="379"/>
        <end position="397"/>
    </location>
</feature>
<dbReference type="GO" id="GO:0005886">
    <property type="term" value="C:plasma membrane"/>
    <property type="evidence" value="ECO:0007669"/>
    <property type="project" value="UniProtKB-SubCell"/>
</dbReference>
<dbReference type="PANTHER" id="PTHR42703:SF1">
    <property type="entry name" value="NA(+)_H(+) ANTIPORTER SUBUNIT D1"/>
    <property type="match status" value="1"/>
</dbReference>
<feature type="region of interest" description="Disordered" evidence="8">
    <location>
        <begin position="450"/>
        <end position="479"/>
    </location>
</feature>
<evidence type="ECO:0000256" key="1">
    <source>
        <dbReference type="ARBA" id="ARBA00004651"/>
    </source>
</evidence>
<evidence type="ECO:0000256" key="9">
    <source>
        <dbReference type="SAM" id="Phobius"/>
    </source>
</evidence>
<feature type="transmembrane region" description="Helical" evidence="9">
    <location>
        <begin position="240"/>
        <end position="261"/>
    </location>
</feature>
<feature type="transmembrane region" description="Helical" evidence="9">
    <location>
        <begin position="32"/>
        <end position="50"/>
    </location>
</feature>
<feature type="transmembrane region" description="Helical" evidence="9">
    <location>
        <begin position="162"/>
        <end position="185"/>
    </location>
</feature>
<evidence type="ECO:0000256" key="8">
    <source>
        <dbReference type="SAM" id="MobiDB-lite"/>
    </source>
</evidence>
<dbReference type="PANTHER" id="PTHR42703">
    <property type="entry name" value="NADH DEHYDROGENASE"/>
    <property type="match status" value="1"/>
</dbReference>
<protein>
    <recommendedName>
        <fullName evidence="10">NADH:quinone oxidoreductase/Mrp antiporter transmembrane domain-containing protein</fullName>
    </recommendedName>
</protein>
<comment type="similarity">
    <text evidence="2">Belongs to the CPA3 antiporters (TC 2.A.63) subunit D family.</text>
</comment>
<dbReference type="RefSeq" id="WP_103680286.1">
    <property type="nucleotide sequence ID" value="NZ_LPWH01000067.1"/>
</dbReference>
<evidence type="ECO:0000259" key="10">
    <source>
        <dbReference type="Pfam" id="PF00361"/>
    </source>
</evidence>
<comment type="caution">
    <text evidence="11">The sequence shown here is derived from an EMBL/GenBank/DDBJ whole genome shotgun (WGS) entry which is preliminary data.</text>
</comment>
<evidence type="ECO:0000256" key="7">
    <source>
        <dbReference type="RuleBase" id="RU000320"/>
    </source>
</evidence>
<comment type="subcellular location">
    <subcellularLocation>
        <location evidence="1">Cell membrane</location>
        <topology evidence="1">Multi-pass membrane protein</topology>
    </subcellularLocation>
    <subcellularLocation>
        <location evidence="7">Membrane</location>
        <topology evidence="7">Multi-pass membrane protein</topology>
    </subcellularLocation>
</comment>
<evidence type="ECO:0000313" key="12">
    <source>
        <dbReference type="Proteomes" id="UP000237350"/>
    </source>
</evidence>
<feature type="compositionally biased region" description="Gly residues" evidence="8">
    <location>
        <begin position="456"/>
        <end position="465"/>
    </location>
</feature>